<evidence type="ECO:0008006" key="3">
    <source>
        <dbReference type="Google" id="ProtNLM"/>
    </source>
</evidence>
<dbReference type="InterPro" id="IPR006311">
    <property type="entry name" value="TAT_signal"/>
</dbReference>
<dbReference type="EMBL" id="JRTT01000043">
    <property type="protein sequence ID" value="KHD74469.1"/>
    <property type="molecule type" value="Genomic_DNA"/>
</dbReference>
<proteinExistence type="predicted"/>
<keyword evidence="2" id="KW-1185">Reference proteome</keyword>
<evidence type="ECO:0000313" key="1">
    <source>
        <dbReference type="EMBL" id="KHD74469.1"/>
    </source>
</evidence>
<dbReference type="RefSeq" id="WP_043529452.1">
    <property type="nucleotide sequence ID" value="NZ_BAABKU010000010.1"/>
</dbReference>
<evidence type="ECO:0000313" key="2">
    <source>
        <dbReference type="Proteomes" id="UP000054537"/>
    </source>
</evidence>
<sequence>MTDVKRRDVLRYSAAGAVTTATALYGVQALTGSEPAEGKPRRDPRDFDEDYRGKRIRGRHFGRGRDELHVNDRPLALTEVSTLFVPEDGSEPYVAVGYISAINHYDPVEIDDARTQDGLRRLGRRIVDRLNGLELSAEAGKGHFH</sequence>
<dbReference type="AlphaFoldDB" id="A0A0A6UJH8"/>
<dbReference type="GO" id="GO:0005507">
    <property type="term" value="F:copper ion binding"/>
    <property type="evidence" value="ECO:0007669"/>
    <property type="project" value="InterPro"/>
</dbReference>
<protein>
    <recommendedName>
        <fullName evidence="3">Tyrosinase</fullName>
    </recommendedName>
</protein>
<name>A0A0A6UJH8_ACTUT</name>
<dbReference type="PROSITE" id="PS51318">
    <property type="entry name" value="TAT"/>
    <property type="match status" value="1"/>
</dbReference>
<dbReference type="OrthoDB" id="3294973at2"/>
<dbReference type="Proteomes" id="UP000054537">
    <property type="component" value="Unassembled WGS sequence"/>
</dbReference>
<dbReference type="STRING" id="1869.MB27_28525"/>
<dbReference type="InterPro" id="IPR010928">
    <property type="entry name" value="MelC1"/>
</dbReference>
<organism evidence="1 2">
    <name type="scientific">Actinoplanes utahensis</name>
    <dbReference type="NCBI Taxonomy" id="1869"/>
    <lineage>
        <taxon>Bacteria</taxon>
        <taxon>Bacillati</taxon>
        <taxon>Actinomycetota</taxon>
        <taxon>Actinomycetes</taxon>
        <taxon>Micromonosporales</taxon>
        <taxon>Micromonosporaceae</taxon>
        <taxon>Actinoplanes</taxon>
    </lineage>
</organism>
<accession>A0A0A6UJH8</accession>
<dbReference type="Pfam" id="PF06236">
    <property type="entry name" value="MelC1"/>
    <property type="match status" value="1"/>
</dbReference>
<comment type="caution">
    <text evidence="1">The sequence shown here is derived from an EMBL/GenBank/DDBJ whole genome shotgun (WGS) entry which is preliminary data.</text>
</comment>
<dbReference type="GO" id="GO:0042438">
    <property type="term" value="P:melanin biosynthetic process"/>
    <property type="evidence" value="ECO:0007669"/>
    <property type="project" value="InterPro"/>
</dbReference>
<gene>
    <name evidence="1" type="ORF">MB27_28525</name>
</gene>
<reference evidence="1 2" key="1">
    <citation type="submission" date="2014-10" db="EMBL/GenBank/DDBJ databases">
        <title>Draft genome sequence of Actinoplanes utahensis NRRL 12052.</title>
        <authorList>
            <person name="Velasco-Bucheli B."/>
            <person name="del Cerro C."/>
            <person name="Hormigo D."/>
            <person name="Garcia J.L."/>
            <person name="Acebal C."/>
            <person name="Arroyo M."/>
            <person name="de la Mata I."/>
        </authorList>
    </citation>
    <scope>NUCLEOTIDE SEQUENCE [LARGE SCALE GENOMIC DNA]</scope>
    <source>
        <strain evidence="1 2">NRRL 12052</strain>
    </source>
</reference>